<sequence>MTQDQHSSFRRLTEMPWIPTHEFPFLNPDPNVCDGQGARAAILGTWVSVGSDIESESSATVQRQAKTHGSNVRVMVQKFKKVLDRNSLPRGSDLSQLSTLDSRPLGL</sequence>
<evidence type="ECO:0000313" key="3">
    <source>
        <dbReference type="Proteomes" id="UP000748025"/>
    </source>
</evidence>
<proteinExistence type="predicted"/>
<dbReference type="Proteomes" id="UP000748025">
    <property type="component" value="Unassembled WGS sequence"/>
</dbReference>
<feature type="region of interest" description="Disordered" evidence="1">
    <location>
        <begin position="88"/>
        <end position="107"/>
    </location>
</feature>
<comment type="caution">
    <text evidence="2">The sequence shown here is derived from an EMBL/GenBank/DDBJ whole genome shotgun (WGS) entry which is preliminary data.</text>
</comment>
<accession>A0A9P7N6J0</accession>
<name>A0A9P7N6J0_9HYPO</name>
<dbReference type="EMBL" id="SRPW01002593">
    <property type="protein sequence ID" value="KAG5991741.1"/>
    <property type="molecule type" value="Genomic_DNA"/>
</dbReference>
<protein>
    <submittedName>
        <fullName evidence="2">Uncharacterized protein</fullName>
    </submittedName>
</protein>
<dbReference type="AlphaFoldDB" id="A0A9P7N6J0"/>
<evidence type="ECO:0000313" key="2">
    <source>
        <dbReference type="EMBL" id="KAG5991741.1"/>
    </source>
</evidence>
<organism evidence="2 3">
    <name type="scientific">Claviceps pusilla</name>
    <dbReference type="NCBI Taxonomy" id="123648"/>
    <lineage>
        <taxon>Eukaryota</taxon>
        <taxon>Fungi</taxon>
        <taxon>Dikarya</taxon>
        <taxon>Ascomycota</taxon>
        <taxon>Pezizomycotina</taxon>
        <taxon>Sordariomycetes</taxon>
        <taxon>Hypocreomycetidae</taxon>
        <taxon>Hypocreales</taxon>
        <taxon>Clavicipitaceae</taxon>
        <taxon>Claviceps</taxon>
    </lineage>
</organism>
<reference evidence="2" key="1">
    <citation type="journal article" date="2020" name="bioRxiv">
        <title>Whole genome comparisons of ergot fungi reveals the divergence and evolution of species within the genus Claviceps are the result of varying mechanisms driving genome evolution and host range expansion.</title>
        <authorList>
            <person name="Wyka S.A."/>
            <person name="Mondo S.J."/>
            <person name="Liu M."/>
            <person name="Dettman J."/>
            <person name="Nalam V."/>
            <person name="Broders K.D."/>
        </authorList>
    </citation>
    <scope>NUCLEOTIDE SEQUENCE</scope>
    <source>
        <strain evidence="2">CCC 602</strain>
    </source>
</reference>
<keyword evidence="3" id="KW-1185">Reference proteome</keyword>
<evidence type="ECO:0000256" key="1">
    <source>
        <dbReference type="SAM" id="MobiDB-lite"/>
    </source>
</evidence>
<gene>
    <name evidence="2" type="ORF">E4U43_003952</name>
</gene>